<keyword evidence="5" id="KW-0812">Transmembrane</keyword>
<keyword evidence="14" id="KW-1185">Reference proteome</keyword>
<evidence type="ECO:0000256" key="11">
    <source>
        <dbReference type="ARBA" id="ARBA00023157"/>
    </source>
</evidence>
<dbReference type="PANTHER" id="PTHR46473:SF6">
    <property type="entry name" value="LEUCINE-RICH REPEAT-CONTAINING PROTEIN 52"/>
    <property type="match status" value="1"/>
</dbReference>
<dbReference type="Gene3D" id="3.80.10.10">
    <property type="entry name" value="Ribonuclease Inhibitor"/>
    <property type="match status" value="1"/>
</dbReference>
<evidence type="ECO:0000256" key="10">
    <source>
        <dbReference type="ARBA" id="ARBA00023136"/>
    </source>
</evidence>
<keyword evidence="6" id="KW-0732">Signal</keyword>
<evidence type="ECO:0000256" key="2">
    <source>
        <dbReference type="ARBA" id="ARBA00022448"/>
    </source>
</evidence>
<evidence type="ECO:0000313" key="13">
    <source>
        <dbReference type="EnsemblMetazoa" id="CJA13916.1"/>
    </source>
</evidence>
<evidence type="ECO:0000313" key="14">
    <source>
        <dbReference type="Proteomes" id="UP000005237"/>
    </source>
</evidence>
<dbReference type="AlphaFoldDB" id="A0A8R1HZF4"/>
<dbReference type="PANTHER" id="PTHR46473">
    <property type="entry name" value="GH08155P"/>
    <property type="match status" value="1"/>
</dbReference>
<evidence type="ECO:0000256" key="7">
    <source>
        <dbReference type="ARBA" id="ARBA00022737"/>
    </source>
</evidence>
<keyword evidence="11" id="KW-1015">Disulfide bond</keyword>
<keyword evidence="4" id="KW-0433">Leucine-rich repeat</keyword>
<dbReference type="EnsemblMetazoa" id="CJA13916.1">
    <property type="protein sequence ID" value="CJA13916.1"/>
    <property type="gene ID" value="WBGene00133120"/>
</dbReference>
<evidence type="ECO:0000256" key="8">
    <source>
        <dbReference type="ARBA" id="ARBA00022989"/>
    </source>
</evidence>
<comment type="subcellular location">
    <subcellularLocation>
        <location evidence="1">Cell membrane</location>
        <topology evidence="1">Single-pass membrane protein</topology>
    </subcellularLocation>
</comment>
<reference evidence="13" key="2">
    <citation type="submission" date="2022-06" db="UniProtKB">
        <authorList>
            <consortium name="EnsemblMetazoa"/>
        </authorList>
    </citation>
    <scope>IDENTIFICATION</scope>
    <source>
        <strain evidence="13">DF5081</strain>
    </source>
</reference>
<evidence type="ECO:0000256" key="12">
    <source>
        <dbReference type="ARBA" id="ARBA00023303"/>
    </source>
</evidence>
<keyword evidence="8" id="KW-1133">Transmembrane helix</keyword>
<protein>
    <submittedName>
        <fullName evidence="13">Uncharacterized protein</fullName>
    </submittedName>
</protein>
<name>A0A8R1HZF4_CAEJA</name>
<dbReference type="GO" id="GO:0005249">
    <property type="term" value="F:voltage-gated potassium channel activity"/>
    <property type="evidence" value="ECO:0007669"/>
    <property type="project" value="TreeGrafter"/>
</dbReference>
<proteinExistence type="predicted"/>
<evidence type="ECO:0000256" key="3">
    <source>
        <dbReference type="ARBA" id="ARBA00022475"/>
    </source>
</evidence>
<keyword evidence="3" id="KW-1003">Cell membrane</keyword>
<reference evidence="14" key="1">
    <citation type="submission" date="2010-08" db="EMBL/GenBank/DDBJ databases">
        <authorList>
            <consortium name="Caenorhabditis japonica Sequencing Consortium"/>
            <person name="Wilson R.K."/>
        </authorList>
    </citation>
    <scope>NUCLEOTIDE SEQUENCE [LARGE SCALE GENOMIC DNA]</scope>
    <source>
        <strain evidence="14">DF5081</strain>
    </source>
</reference>
<keyword evidence="9" id="KW-0406">Ion transport</keyword>
<dbReference type="SMART" id="SM00369">
    <property type="entry name" value="LRR_TYP"/>
    <property type="match status" value="4"/>
</dbReference>
<dbReference type="Proteomes" id="UP000005237">
    <property type="component" value="Unassembled WGS sequence"/>
</dbReference>
<organism evidence="13 14">
    <name type="scientific">Caenorhabditis japonica</name>
    <dbReference type="NCBI Taxonomy" id="281687"/>
    <lineage>
        <taxon>Eukaryota</taxon>
        <taxon>Metazoa</taxon>
        <taxon>Ecdysozoa</taxon>
        <taxon>Nematoda</taxon>
        <taxon>Chromadorea</taxon>
        <taxon>Rhabditida</taxon>
        <taxon>Rhabditina</taxon>
        <taxon>Rhabditomorpha</taxon>
        <taxon>Rhabditoidea</taxon>
        <taxon>Rhabditidae</taxon>
        <taxon>Peloderinae</taxon>
        <taxon>Caenorhabditis</taxon>
    </lineage>
</organism>
<keyword evidence="2" id="KW-0813">Transport</keyword>
<dbReference type="GO" id="GO:0099104">
    <property type="term" value="F:potassium channel activator activity"/>
    <property type="evidence" value="ECO:0007669"/>
    <property type="project" value="TreeGrafter"/>
</dbReference>
<evidence type="ECO:0000256" key="9">
    <source>
        <dbReference type="ARBA" id="ARBA00023065"/>
    </source>
</evidence>
<dbReference type="InterPro" id="IPR032675">
    <property type="entry name" value="LRR_dom_sf"/>
</dbReference>
<evidence type="ECO:0000256" key="6">
    <source>
        <dbReference type="ARBA" id="ARBA00022729"/>
    </source>
</evidence>
<sequence>MLPYKPFAKNTRLKWLKLSRTNITTLTPDHFYGLSSLKTLSLSRTPLQSISAHSFVPLKALRYLDMDSCNLTRIPQAVTTNCHLSRLNLANNMFHRSGSMPAEVMAMLSGLSQLRIDGNPLTEFPASFLLISRENTRLLRHLLHSTMTLPVWLREPCTPYYWAMHLTNRTTNLKGFVHQYNAEKMRKSGLGYCKEQYEWMMEQIEVYRELEKNSEDVKFNLAF</sequence>
<evidence type="ECO:0000256" key="1">
    <source>
        <dbReference type="ARBA" id="ARBA00004162"/>
    </source>
</evidence>
<dbReference type="SUPFAM" id="SSF52058">
    <property type="entry name" value="L domain-like"/>
    <property type="match status" value="1"/>
</dbReference>
<accession>A0A8R1HZF4</accession>
<evidence type="ECO:0000256" key="4">
    <source>
        <dbReference type="ARBA" id="ARBA00022614"/>
    </source>
</evidence>
<dbReference type="Pfam" id="PF13855">
    <property type="entry name" value="LRR_8"/>
    <property type="match status" value="1"/>
</dbReference>
<evidence type="ECO:0000256" key="5">
    <source>
        <dbReference type="ARBA" id="ARBA00022692"/>
    </source>
</evidence>
<keyword evidence="12" id="KW-0407">Ion channel</keyword>
<keyword evidence="10" id="KW-0472">Membrane</keyword>
<dbReference type="GO" id="GO:0044325">
    <property type="term" value="F:transmembrane transporter binding"/>
    <property type="evidence" value="ECO:0007669"/>
    <property type="project" value="TreeGrafter"/>
</dbReference>
<keyword evidence="7" id="KW-0677">Repeat</keyword>
<dbReference type="InterPro" id="IPR003591">
    <property type="entry name" value="Leu-rich_rpt_typical-subtyp"/>
</dbReference>
<dbReference type="GO" id="GO:0008076">
    <property type="term" value="C:voltage-gated potassium channel complex"/>
    <property type="evidence" value="ECO:0007669"/>
    <property type="project" value="TreeGrafter"/>
</dbReference>
<dbReference type="InterPro" id="IPR051432">
    <property type="entry name" value="KCNMA1_auxiliary"/>
</dbReference>
<dbReference type="InterPro" id="IPR001611">
    <property type="entry name" value="Leu-rich_rpt"/>
</dbReference>